<dbReference type="SUPFAM" id="SSF57959">
    <property type="entry name" value="Leucine zipper domain"/>
    <property type="match status" value="1"/>
</dbReference>
<dbReference type="CDD" id="cd14687">
    <property type="entry name" value="bZIP_ATF2"/>
    <property type="match status" value="1"/>
</dbReference>
<dbReference type="PRINTS" id="PR00041">
    <property type="entry name" value="LEUZIPPRCREB"/>
</dbReference>
<dbReference type="EMBL" id="NCKU01005165">
    <property type="protein sequence ID" value="RWS04940.1"/>
    <property type="molecule type" value="Genomic_DNA"/>
</dbReference>
<sequence>MNLEEKPFACDFDGCTQRFMTEDRLSVHRKTHERRMSLSLNLPSRSGETIVDQTPTPSRILGAFHKNWEESGLNTAEFDLNLKNPFEETFRSASSPNNGLKLKIPSVNVQNEDTDSLNTPSIEIISTPMPLAPSIPSTSVINSDTQSDDKRLADPIPETAPISTQSNSADPILEPAPISTQSNSSGECSSTSSPISVISGSGTFLDINSNVSNTKIVNNVLSTSSNTLNSINPPIPVNTATNNLIVEEKRSVSVLPKTIPQSLPAMNKPIIIVPRNQVIQGVITQAPVYQYVIVQPLPQISLNSINDSIQKPKDANLVAKKVIKPLNTTTITSHSSISENKNSIITITSSNKQGSTLSSLVNVASVVDSQQKPQDQNAEKLFSTYRGKPGRRSKFAPPEDPLEKKVRSLERNRAAAMRCRKKKKKWVEELEHSVVELQLMNEKLQAEVNNLKNQVSFLKSQLLQHKECPVKFKIPLAPTLSPTINKNVMIQ</sequence>
<keyword evidence="4" id="KW-0539">Nucleus</keyword>
<dbReference type="AlphaFoldDB" id="A0A443QPI5"/>
<evidence type="ECO:0000256" key="5">
    <source>
        <dbReference type="PROSITE-ProRule" id="PRU00042"/>
    </source>
</evidence>
<keyword evidence="2" id="KW-0805">Transcription regulation</keyword>
<feature type="region of interest" description="Disordered" evidence="7">
    <location>
        <begin position="128"/>
        <end position="193"/>
    </location>
</feature>
<dbReference type="SMART" id="SM00338">
    <property type="entry name" value="BRLZ"/>
    <property type="match status" value="1"/>
</dbReference>
<evidence type="ECO:0000256" key="6">
    <source>
        <dbReference type="SAM" id="Coils"/>
    </source>
</evidence>
<dbReference type="Proteomes" id="UP000285301">
    <property type="component" value="Unassembled WGS sequence"/>
</dbReference>
<evidence type="ECO:0000256" key="2">
    <source>
        <dbReference type="ARBA" id="ARBA00023015"/>
    </source>
</evidence>
<dbReference type="GO" id="GO:0005634">
    <property type="term" value="C:nucleus"/>
    <property type="evidence" value="ECO:0007669"/>
    <property type="project" value="UniProtKB-SubCell"/>
</dbReference>
<dbReference type="PROSITE" id="PS50157">
    <property type="entry name" value="ZINC_FINGER_C2H2_2"/>
    <property type="match status" value="1"/>
</dbReference>
<dbReference type="Pfam" id="PF00170">
    <property type="entry name" value="bZIP_1"/>
    <property type="match status" value="1"/>
</dbReference>
<keyword evidence="6" id="KW-0175">Coiled coil</keyword>
<dbReference type="Gene3D" id="3.30.160.60">
    <property type="entry name" value="Classic Zinc Finger"/>
    <property type="match status" value="1"/>
</dbReference>
<dbReference type="PROSITE" id="PS50217">
    <property type="entry name" value="BZIP"/>
    <property type="match status" value="1"/>
</dbReference>
<dbReference type="InterPro" id="IPR051027">
    <property type="entry name" value="bZIP_transcription_factors"/>
</dbReference>
<keyword evidence="5" id="KW-0479">Metal-binding</keyword>
<feature type="compositionally biased region" description="Polar residues" evidence="7">
    <location>
        <begin position="135"/>
        <end position="145"/>
    </location>
</feature>
<dbReference type="InterPro" id="IPR013087">
    <property type="entry name" value="Znf_C2H2_type"/>
</dbReference>
<accession>A0A443QPI5</accession>
<dbReference type="Gene3D" id="1.20.5.170">
    <property type="match status" value="1"/>
</dbReference>
<dbReference type="PANTHER" id="PTHR19304">
    <property type="entry name" value="CYCLIC-AMP RESPONSE ELEMENT BINDING PROTEIN"/>
    <property type="match status" value="1"/>
</dbReference>
<feature type="domain" description="C2H2-type" evidence="8">
    <location>
        <begin position="8"/>
        <end position="37"/>
    </location>
</feature>
<evidence type="ECO:0000256" key="3">
    <source>
        <dbReference type="ARBA" id="ARBA00023163"/>
    </source>
</evidence>
<protein>
    <submittedName>
        <fullName evidence="10">Cyclic AMP-dependent transcription factor ATF-2-like isoform X2</fullName>
    </submittedName>
</protein>
<evidence type="ECO:0000313" key="10">
    <source>
        <dbReference type="EMBL" id="RWS04940.1"/>
    </source>
</evidence>
<dbReference type="PROSITE" id="PS00036">
    <property type="entry name" value="BZIP_BASIC"/>
    <property type="match status" value="1"/>
</dbReference>
<feature type="coiled-coil region" evidence="6">
    <location>
        <begin position="427"/>
        <end position="461"/>
    </location>
</feature>
<name>A0A443QPI5_9ACAR</name>
<keyword evidence="3" id="KW-0804">Transcription</keyword>
<feature type="domain" description="BZIP" evidence="9">
    <location>
        <begin position="402"/>
        <end position="465"/>
    </location>
</feature>
<organism evidence="10 11">
    <name type="scientific">Dinothrombium tinctorium</name>
    <dbReference type="NCBI Taxonomy" id="1965070"/>
    <lineage>
        <taxon>Eukaryota</taxon>
        <taxon>Metazoa</taxon>
        <taxon>Ecdysozoa</taxon>
        <taxon>Arthropoda</taxon>
        <taxon>Chelicerata</taxon>
        <taxon>Arachnida</taxon>
        <taxon>Acari</taxon>
        <taxon>Acariformes</taxon>
        <taxon>Trombidiformes</taxon>
        <taxon>Prostigmata</taxon>
        <taxon>Anystina</taxon>
        <taxon>Parasitengona</taxon>
        <taxon>Trombidioidea</taxon>
        <taxon>Trombidiidae</taxon>
        <taxon>Dinothrombium</taxon>
    </lineage>
</organism>
<dbReference type="GO" id="GO:0008270">
    <property type="term" value="F:zinc ion binding"/>
    <property type="evidence" value="ECO:0007669"/>
    <property type="project" value="UniProtKB-KW"/>
</dbReference>
<dbReference type="InterPro" id="IPR036236">
    <property type="entry name" value="Znf_C2H2_sf"/>
</dbReference>
<dbReference type="InterPro" id="IPR046347">
    <property type="entry name" value="bZIP_sf"/>
</dbReference>
<dbReference type="STRING" id="1965070.A0A443QPI5"/>
<proteinExistence type="predicted"/>
<evidence type="ECO:0000259" key="8">
    <source>
        <dbReference type="PROSITE" id="PS50157"/>
    </source>
</evidence>
<gene>
    <name evidence="10" type="ORF">B4U79_12849</name>
</gene>
<comment type="subcellular location">
    <subcellularLocation>
        <location evidence="1">Nucleus</location>
    </subcellularLocation>
</comment>
<keyword evidence="5" id="KW-0862">Zinc</keyword>
<feature type="compositionally biased region" description="Low complexity" evidence="7">
    <location>
        <begin position="179"/>
        <end position="193"/>
    </location>
</feature>
<evidence type="ECO:0000256" key="4">
    <source>
        <dbReference type="ARBA" id="ARBA00023242"/>
    </source>
</evidence>
<dbReference type="PROSITE" id="PS00028">
    <property type="entry name" value="ZINC_FINGER_C2H2_1"/>
    <property type="match status" value="1"/>
</dbReference>
<evidence type="ECO:0000256" key="1">
    <source>
        <dbReference type="ARBA" id="ARBA00004123"/>
    </source>
</evidence>
<keyword evidence="5" id="KW-0863">Zinc-finger</keyword>
<evidence type="ECO:0000259" key="9">
    <source>
        <dbReference type="PROSITE" id="PS50217"/>
    </source>
</evidence>
<dbReference type="SUPFAM" id="SSF57667">
    <property type="entry name" value="beta-beta-alpha zinc fingers"/>
    <property type="match status" value="1"/>
</dbReference>
<reference evidence="10 11" key="1">
    <citation type="journal article" date="2018" name="Gigascience">
        <title>Genomes of trombidid mites reveal novel predicted allergens and laterally-transferred genes associated with secondary metabolism.</title>
        <authorList>
            <person name="Dong X."/>
            <person name="Chaisiri K."/>
            <person name="Xia D."/>
            <person name="Armstrong S.D."/>
            <person name="Fang Y."/>
            <person name="Donnelly M.J."/>
            <person name="Kadowaki T."/>
            <person name="McGarry J.W."/>
            <person name="Darby A.C."/>
            <person name="Makepeace B.L."/>
        </authorList>
    </citation>
    <scope>NUCLEOTIDE SEQUENCE [LARGE SCALE GENOMIC DNA]</scope>
    <source>
        <strain evidence="10">UoL-WK</strain>
    </source>
</reference>
<evidence type="ECO:0000256" key="7">
    <source>
        <dbReference type="SAM" id="MobiDB-lite"/>
    </source>
</evidence>
<evidence type="ECO:0000313" key="11">
    <source>
        <dbReference type="Proteomes" id="UP000285301"/>
    </source>
</evidence>
<dbReference type="OrthoDB" id="295274at2759"/>
<dbReference type="InterPro" id="IPR004827">
    <property type="entry name" value="bZIP"/>
</dbReference>
<keyword evidence="11" id="KW-1185">Reference proteome</keyword>
<dbReference type="GO" id="GO:0003700">
    <property type="term" value="F:DNA-binding transcription factor activity"/>
    <property type="evidence" value="ECO:0007669"/>
    <property type="project" value="InterPro"/>
</dbReference>
<comment type="caution">
    <text evidence="10">The sequence shown here is derived from an EMBL/GenBank/DDBJ whole genome shotgun (WGS) entry which is preliminary data.</text>
</comment>